<organism evidence="2 3">
    <name type="scientific">Gymnopus androsaceus JB14</name>
    <dbReference type="NCBI Taxonomy" id="1447944"/>
    <lineage>
        <taxon>Eukaryota</taxon>
        <taxon>Fungi</taxon>
        <taxon>Dikarya</taxon>
        <taxon>Basidiomycota</taxon>
        <taxon>Agaricomycotina</taxon>
        <taxon>Agaricomycetes</taxon>
        <taxon>Agaricomycetidae</taxon>
        <taxon>Agaricales</taxon>
        <taxon>Marasmiineae</taxon>
        <taxon>Omphalotaceae</taxon>
        <taxon>Gymnopus</taxon>
    </lineage>
</organism>
<keyword evidence="3" id="KW-1185">Reference proteome</keyword>
<proteinExistence type="predicted"/>
<dbReference type="EMBL" id="ML769624">
    <property type="protein sequence ID" value="KAE9391424.1"/>
    <property type="molecule type" value="Genomic_DNA"/>
</dbReference>
<evidence type="ECO:0000313" key="2">
    <source>
        <dbReference type="EMBL" id="KAE9391424.1"/>
    </source>
</evidence>
<feature type="region of interest" description="Disordered" evidence="1">
    <location>
        <begin position="14"/>
        <end position="34"/>
    </location>
</feature>
<dbReference type="Proteomes" id="UP000799118">
    <property type="component" value="Unassembled WGS sequence"/>
</dbReference>
<sequence>MTLLMSAKMLTQGKLTTLQHNEERNNDEEEEEAGPEFDLVLGKALEAAKLLELICVNHGDLECLLDLGRNKRRKRSKLELIDSSSRMWNIRHIECKNASPRDIPYEQALGQAFWEGQGDEYRVVGVEVDDEEDKESEVVEVEKDAQDNLSDSDSAGEV</sequence>
<feature type="region of interest" description="Disordered" evidence="1">
    <location>
        <begin position="129"/>
        <end position="158"/>
    </location>
</feature>
<dbReference type="AlphaFoldDB" id="A0A6A4H221"/>
<reference evidence="2" key="1">
    <citation type="journal article" date="2019" name="Environ. Microbiol.">
        <title>Fungal ecological strategies reflected in gene transcription - a case study of two litter decomposers.</title>
        <authorList>
            <person name="Barbi F."/>
            <person name="Kohler A."/>
            <person name="Barry K."/>
            <person name="Baskaran P."/>
            <person name="Daum C."/>
            <person name="Fauchery L."/>
            <person name="Ihrmark K."/>
            <person name="Kuo A."/>
            <person name="LaButti K."/>
            <person name="Lipzen A."/>
            <person name="Morin E."/>
            <person name="Grigoriev I.V."/>
            <person name="Henrissat B."/>
            <person name="Lindahl B."/>
            <person name="Martin F."/>
        </authorList>
    </citation>
    <scope>NUCLEOTIDE SEQUENCE</scope>
    <source>
        <strain evidence="2">JB14</strain>
    </source>
</reference>
<name>A0A6A4H221_9AGAR</name>
<protein>
    <submittedName>
        <fullName evidence="2">Uncharacterized protein</fullName>
    </submittedName>
</protein>
<feature type="compositionally biased region" description="Polar residues" evidence="1">
    <location>
        <begin position="147"/>
        <end position="158"/>
    </location>
</feature>
<gene>
    <name evidence="2" type="ORF">BT96DRAFT_945363</name>
</gene>
<accession>A0A6A4H221</accession>
<evidence type="ECO:0000256" key="1">
    <source>
        <dbReference type="SAM" id="MobiDB-lite"/>
    </source>
</evidence>
<evidence type="ECO:0000313" key="3">
    <source>
        <dbReference type="Proteomes" id="UP000799118"/>
    </source>
</evidence>
<feature type="compositionally biased region" description="Basic and acidic residues" evidence="1">
    <location>
        <begin position="136"/>
        <end position="146"/>
    </location>
</feature>
<feature type="compositionally biased region" description="Acidic residues" evidence="1">
    <location>
        <begin position="25"/>
        <end position="34"/>
    </location>
</feature>